<evidence type="ECO:0000256" key="1">
    <source>
        <dbReference type="ARBA" id="ARBA00009437"/>
    </source>
</evidence>
<evidence type="ECO:0000256" key="4">
    <source>
        <dbReference type="ARBA" id="ARBA00023163"/>
    </source>
</evidence>
<dbReference type="GO" id="GO:0003677">
    <property type="term" value="F:DNA binding"/>
    <property type="evidence" value="ECO:0007669"/>
    <property type="project" value="UniProtKB-KW"/>
</dbReference>
<dbReference type="GO" id="GO:0003700">
    <property type="term" value="F:DNA-binding transcription factor activity"/>
    <property type="evidence" value="ECO:0007669"/>
    <property type="project" value="InterPro"/>
</dbReference>
<keyword evidence="4" id="KW-0804">Transcription</keyword>
<keyword evidence="3" id="KW-0238">DNA-binding</keyword>
<dbReference type="PANTHER" id="PTHR30419:SF30">
    <property type="entry name" value="LYSR FAMILY TRANSCRIPTIONAL REGULATOR"/>
    <property type="match status" value="1"/>
</dbReference>
<evidence type="ECO:0000256" key="3">
    <source>
        <dbReference type="ARBA" id="ARBA00023125"/>
    </source>
</evidence>
<dbReference type="InterPro" id="IPR036388">
    <property type="entry name" value="WH-like_DNA-bd_sf"/>
</dbReference>
<dbReference type="InterPro" id="IPR000847">
    <property type="entry name" value="LysR_HTH_N"/>
</dbReference>
<dbReference type="InterPro" id="IPR036390">
    <property type="entry name" value="WH_DNA-bd_sf"/>
</dbReference>
<gene>
    <name evidence="5" type="ORF">CNQ84_08130</name>
</gene>
<dbReference type="PANTHER" id="PTHR30419">
    <property type="entry name" value="HTH-TYPE TRANSCRIPTIONAL REGULATOR YBHD"/>
    <property type="match status" value="1"/>
</dbReference>
<evidence type="ECO:0000256" key="2">
    <source>
        <dbReference type="ARBA" id="ARBA00023015"/>
    </source>
</evidence>
<dbReference type="EMBL" id="NTMR01000010">
    <property type="protein sequence ID" value="PBK04584.1"/>
    <property type="molecule type" value="Genomic_DNA"/>
</dbReference>
<keyword evidence="2" id="KW-0805">Transcription regulation</keyword>
<keyword evidence="6" id="KW-1185">Reference proteome</keyword>
<dbReference type="PRINTS" id="PR00039">
    <property type="entry name" value="HTHLYSR"/>
</dbReference>
<dbReference type="SUPFAM" id="SSF46785">
    <property type="entry name" value="Winged helix' DNA-binding domain"/>
    <property type="match status" value="1"/>
</dbReference>
<dbReference type="PROSITE" id="PS50931">
    <property type="entry name" value="HTH_LYSR"/>
    <property type="match status" value="1"/>
</dbReference>
<proteinExistence type="inferred from homology"/>
<dbReference type="RefSeq" id="WP_096004388.1">
    <property type="nucleotide sequence ID" value="NZ_LMAZ01000004.1"/>
</dbReference>
<dbReference type="Proteomes" id="UP000242313">
    <property type="component" value="Unassembled WGS sequence"/>
</dbReference>
<evidence type="ECO:0000313" key="5">
    <source>
        <dbReference type="EMBL" id="PBK04584.1"/>
    </source>
</evidence>
<reference evidence="5 6" key="1">
    <citation type="submission" date="2017-09" db="EMBL/GenBank/DDBJ databases">
        <title>Pseudomonas abyssi sp. nov. isolated from Abyssopelagic Water.</title>
        <authorList>
            <person name="Wei Y."/>
        </authorList>
    </citation>
    <scope>NUCLEOTIDE SEQUENCE [LARGE SCALE GENOMIC DNA]</scope>
    <source>
        <strain evidence="5 6">MT5</strain>
    </source>
</reference>
<comment type="similarity">
    <text evidence="1">Belongs to the LysR transcriptional regulatory family.</text>
</comment>
<dbReference type="Pfam" id="PF03466">
    <property type="entry name" value="LysR_substrate"/>
    <property type="match status" value="1"/>
</dbReference>
<evidence type="ECO:0000313" key="6">
    <source>
        <dbReference type="Proteomes" id="UP000242313"/>
    </source>
</evidence>
<dbReference type="Gene3D" id="1.10.10.10">
    <property type="entry name" value="Winged helix-like DNA-binding domain superfamily/Winged helix DNA-binding domain"/>
    <property type="match status" value="1"/>
</dbReference>
<dbReference type="InterPro" id="IPR005119">
    <property type="entry name" value="LysR_subst-bd"/>
</dbReference>
<sequence length="320" mass="35778">MSSSIDLRRLGHLVLLSEELHFSRAAKRAHLSQTAFSRSIQSLESDLQLRLFDRGTRSVQLTAAGRQLLTQARDLLRRADNLNASAQYLANAEGGELNLGVGLMAAHSFMQTVLPRLRRECPGLRLNVEVDHWQNLLRHLEQERIEFLVGGTGERHEDLRLQDPRLQVTALPSRQTAIYCRRGHPLLVADSPVQPQRLLGYPWSAALLDDTSVLQLFALLGLPAETRPPALMSCNNLHLLRETVLHSDCLLYTWEGWLGEEVQSGRLLDLTERLAPELPARSYQLRSHLIQLTNRTLSPPAQRALAMILQAGGQSDGAIA</sequence>
<dbReference type="AlphaFoldDB" id="A0A2A3MJ48"/>
<accession>A0A2A3MJ48</accession>
<dbReference type="Gene3D" id="3.40.190.10">
    <property type="entry name" value="Periplasmic binding protein-like II"/>
    <property type="match status" value="2"/>
</dbReference>
<dbReference type="InterPro" id="IPR050950">
    <property type="entry name" value="HTH-type_LysR_regulators"/>
</dbReference>
<dbReference type="FunFam" id="1.10.10.10:FF:000001">
    <property type="entry name" value="LysR family transcriptional regulator"/>
    <property type="match status" value="1"/>
</dbReference>
<name>A0A2A3MJ48_9PSED</name>
<dbReference type="SUPFAM" id="SSF53850">
    <property type="entry name" value="Periplasmic binding protein-like II"/>
    <property type="match status" value="1"/>
</dbReference>
<organism evidence="5 6">
    <name type="scientific">Pseudomonas abyssi</name>
    <dbReference type="NCBI Taxonomy" id="170540"/>
    <lineage>
        <taxon>Bacteria</taxon>
        <taxon>Pseudomonadati</taxon>
        <taxon>Pseudomonadota</taxon>
        <taxon>Gammaproteobacteria</taxon>
        <taxon>Pseudomonadales</taxon>
        <taxon>Pseudomonadaceae</taxon>
        <taxon>Pseudomonas</taxon>
    </lineage>
</organism>
<dbReference type="CDD" id="cd05466">
    <property type="entry name" value="PBP2_LTTR_substrate"/>
    <property type="match status" value="1"/>
</dbReference>
<dbReference type="GO" id="GO:0005829">
    <property type="term" value="C:cytosol"/>
    <property type="evidence" value="ECO:0007669"/>
    <property type="project" value="TreeGrafter"/>
</dbReference>
<protein>
    <submittedName>
        <fullName evidence="5">LysR family transcriptional regulator</fullName>
    </submittedName>
</protein>
<comment type="caution">
    <text evidence="5">The sequence shown here is derived from an EMBL/GenBank/DDBJ whole genome shotgun (WGS) entry which is preliminary data.</text>
</comment>
<accession>A0A395R218</accession>
<dbReference type="Pfam" id="PF00126">
    <property type="entry name" value="HTH_1"/>
    <property type="match status" value="1"/>
</dbReference>